<dbReference type="EC" id="2.3.1.41" evidence="7"/>
<accession>A0A1S7PG69</accession>
<evidence type="ECO:0000256" key="4">
    <source>
        <dbReference type="ARBA" id="ARBA00023239"/>
    </source>
</evidence>
<evidence type="ECO:0000313" key="8">
    <source>
        <dbReference type="Proteomes" id="UP000191987"/>
    </source>
</evidence>
<gene>
    <name evidence="7" type="ORF">AGR7C_Cc150108</name>
</gene>
<dbReference type="SUPFAM" id="SSF54637">
    <property type="entry name" value="Thioesterase/thiol ester dehydrase-isomerase"/>
    <property type="match status" value="2"/>
</dbReference>
<dbReference type="InterPro" id="IPR014030">
    <property type="entry name" value="Ketoacyl_synth_N"/>
</dbReference>
<dbReference type="Gene3D" id="3.40.47.10">
    <property type="match status" value="2"/>
</dbReference>
<dbReference type="GO" id="GO:0006633">
    <property type="term" value="P:fatty acid biosynthetic process"/>
    <property type="evidence" value="ECO:0007669"/>
    <property type="project" value="InterPro"/>
</dbReference>
<evidence type="ECO:0000313" key="7">
    <source>
        <dbReference type="EMBL" id="CUX20621.1"/>
    </source>
</evidence>
<dbReference type="InterPro" id="IPR016039">
    <property type="entry name" value="Thiolase-like"/>
</dbReference>
<organism evidence="7 8">
    <name type="scientific">Agrobacterium deltaense Zutra 3/1</name>
    <dbReference type="NCBI Taxonomy" id="1183427"/>
    <lineage>
        <taxon>Bacteria</taxon>
        <taxon>Pseudomonadati</taxon>
        <taxon>Pseudomonadota</taxon>
        <taxon>Alphaproteobacteria</taxon>
        <taxon>Hyphomicrobiales</taxon>
        <taxon>Rhizobiaceae</taxon>
        <taxon>Rhizobium/Agrobacterium group</taxon>
        <taxon>Agrobacterium</taxon>
    </lineage>
</organism>
<dbReference type="InterPro" id="IPR013114">
    <property type="entry name" value="FabA_FabZ"/>
</dbReference>
<dbReference type="InterPro" id="IPR014031">
    <property type="entry name" value="Ketoacyl_synth_C"/>
</dbReference>
<dbReference type="InterPro" id="IPR018201">
    <property type="entry name" value="Ketoacyl_synth_AS"/>
</dbReference>
<feature type="domain" description="Ketosynthase family 3 (KS3)" evidence="6">
    <location>
        <begin position="1"/>
        <end position="440"/>
    </location>
</feature>
<dbReference type="InterPro" id="IPR029069">
    <property type="entry name" value="HotDog_dom_sf"/>
</dbReference>
<evidence type="ECO:0000256" key="3">
    <source>
        <dbReference type="ARBA" id="ARBA00022679"/>
    </source>
</evidence>
<name>A0A1S7PG69_9HYPH</name>
<dbReference type="RefSeq" id="WP_080817053.1">
    <property type="nucleotide sequence ID" value="NZ_LT009748.1"/>
</dbReference>
<dbReference type="Proteomes" id="UP000191987">
    <property type="component" value="Unassembled WGS sequence"/>
</dbReference>
<dbReference type="Gene3D" id="3.10.129.10">
    <property type="entry name" value="Hotdog Thioesterase"/>
    <property type="match status" value="2"/>
</dbReference>
<dbReference type="InterPro" id="IPR050091">
    <property type="entry name" value="PKS_NRPS_Biosynth_Enz"/>
</dbReference>
<dbReference type="GO" id="GO:0004315">
    <property type="term" value="F:3-oxoacyl-[acyl-carrier-protein] synthase activity"/>
    <property type="evidence" value="ECO:0007669"/>
    <property type="project" value="UniProtKB-EC"/>
</dbReference>
<dbReference type="SUPFAM" id="SSF53901">
    <property type="entry name" value="Thiolase-like"/>
    <property type="match status" value="2"/>
</dbReference>
<evidence type="ECO:0000256" key="2">
    <source>
        <dbReference type="ARBA" id="ARBA00022553"/>
    </source>
</evidence>
<evidence type="ECO:0000256" key="1">
    <source>
        <dbReference type="ARBA" id="ARBA00022450"/>
    </source>
</evidence>
<sequence length="1387" mass="150521">MGQIAITGLGCVFPGADSPDRYWQNLVEGRDCTSLLSAVELGVDPALYHHPEPGTPDHICYTRNGHVRDFRFDAEGYRLPANELRALDPLFHWTMHAARQALEDSGASPQRCGLIAGNIGMPTHSGKRLMSGFYHRILEPYLRELLDRPDFSFASYWDASGLSGLNLMTGSHNATIAALALGLSGPTYAIDAACSSALYAIRVASSYLLDGSADMMLAGAVCHADHIYLDHGFNVLQAFPSDGRSVPFDRASQGLKAGEGAGIVALKRYEDALSDGDRIYGVIEAIGVSNDGGAKHMLLPDPHGQMLALQRAYAGISPEIDYLECHATGTPAGDQVELSTIERFFGETALPLLGANKANNGHSLTASGMASLLKVLLAMRHDLIPATLDIENLVATPKGLVNRDHIVRENRPWAKGGKPRRAGINAFGFGGVNGHMVLREHVAGEAAPAIATTPIAAPAELDIVGIAMALPGTDNVETFRETVATGRQWFQPLPRTRWLGLEQRRDILAIGGMDEAPKGGYIESFDFDCRHFKLPPKVIGNHLLAHAFLLPVAERAFLDAGYALDGQRRNIAVIVARDVDHSCLRYQARNEIGWQLRDSLERCGVALSAEQMQGLQGIVKDSLFPEPFAEGITGGVGNIAASRVAAHLRLDGPAFALCSHESSAFKGLQLARYMLSENMVDAVILASSACDGGLENMVYATPHRSQPVGEGCGVLMLERAGSGAVGRAYARLRGLEIQHDTNPGVTFRPSADAVARTAEACLQKAGVAPADIRYIERYSMAQDAEARVEAEGLAEVYGAAVATGSSKTNYGHLGAASGMLSLINAALVLHYGLSPRSANGRQLAAISGMGIDRAYAHIVLESPAVARPHATRPSVQTPAADPLLVRVFTGRERTIPEIILDPANLALFQKSRFGTPLRPSPAVVAESFPNPVADCLQRLPLDWQQRQAVRNARTNLRFMQTEQAFYRRLRHMMAGETVVPSRPALFGEAQLIELTDGSVSRVLGPDYALADSYAIRTRMPSPPYMFASRITGTTAKAGALEPCRIEWELDLPDDAWFMCEDKVPAFVALESSHAMIVAFTLIGCDQLFRGELRYRAVDSRTFVYGEMPRAGELLRGRVDIKSFLKVGRNILVSYEYWCLADERPVFRLEANSGFFLPRDLERSKGVDPAPYLKNDGTARSPFTPLLTCAKQHFAEAEIEALGAGDPAGCFGPDYRTDAVPPKLWTPMARMLDRVVSVDPKGGAFGLGVVVGERDIDPDHWAFKAHFKNDPCVPGTLLVEGCEQLLKFYLAYLGLYSASSLDGHTLTDHQYSAKFRGEVKPQRDRLRYRLTCKSIDVAYGEDGVTLERAAFVFVAEIIHKDNVIGICDNLGAGFSRRRNDQSSWVAAA</sequence>
<protein>
    <submittedName>
        <fullName evidence="7">Beta-ketoacyl-acyl-carrier-protein synthase I., 3-hydroxydecanoyl-(Acyl-carrier-protein) dehydratase</fullName>
        <ecNumber evidence="7">2.3.1.41</ecNumber>
        <ecNumber evidence="7">4.2.1.59</ecNumber>
    </submittedName>
</protein>
<keyword evidence="2" id="KW-0597">Phosphoprotein</keyword>
<keyword evidence="3 5" id="KW-0808">Transferase</keyword>
<dbReference type="SMART" id="SM00825">
    <property type="entry name" value="PKS_KS"/>
    <property type="match status" value="1"/>
</dbReference>
<reference evidence="7 8" key="1">
    <citation type="submission" date="2016-01" db="EMBL/GenBank/DDBJ databases">
        <authorList>
            <person name="Oliw E.H."/>
        </authorList>
    </citation>
    <scope>NUCLEOTIDE SEQUENCE [LARGE SCALE GENOMIC DNA]</scope>
    <source>
        <strain evidence="7 8">Zutra 3-1</strain>
    </source>
</reference>
<proteinExistence type="inferred from homology"/>
<keyword evidence="7" id="KW-0012">Acyltransferase</keyword>
<dbReference type="Pfam" id="PF00109">
    <property type="entry name" value="ketoacyl-synt"/>
    <property type="match status" value="2"/>
</dbReference>
<dbReference type="PANTHER" id="PTHR43775:SF37">
    <property type="entry name" value="SI:DKEY-61P9.11"/>
    <property type="match status" value="1"/>
</dbReference>
<dbReference type="PANTHER" id="PTHR43775">
    <property type="entry name" value="FATTY ACID SYNTHASE"/>
    <property type="match status" value="1"/>
</dbReference>
<dbReference type="EC" id="4.2.1.59" evidence="7"/>
<feature type="domain" description="Ketosynthase family 3 (KS3)" evidence="6">
    <location>
        <begin position="458"/>
        <end position="862"/>
    </location>
</feature>
<dbReference type="PROSITE" id="PS00606">
    <property type="entry name" value="KS3_1"/>
    <property type="match status" value="1"/>
</dbReference>
<dbReference type="InterPro" id="IPR020841">
    <property type="entry name" value="PKS_Beta-ketoAc_synthase_dom"/>
</dbReference>
<keyword evidence="4 7" id="KW-0456">Lyase</keyword>
<comment type="similarity">
    <text evidence="5">Belongs to the thiolase-like superfamily. Beta-ketoacyl-ACP synthases family.</text>
</comment>
<dbReference type="GO" id="GO:0004312">
    <property type="term" value="F:fatty acid synthase activity"/>
    <property type="evidence" value="ECO:0007669"/>
    <property type="project" value="TreeGrafter"/>
</dbReference>
<keyword evidence="1" id="KW-0596">Phosphopantetheine</keyword>
<dbReference type="EMBL" id="FBWG01000007">
    <property type="protein sequence ID" value="CUX20621.1"/>
    <property type="molecule type" value="Genomic_DNA"/>
</dbReference>
<dbReference type="GO" id="GO:0019171">
    <property type="term" value="F:(3R)-hydroxyacyl-[acyl-carrier-protein] dehydratase activity"/>
    <property type="evidence" value="ECO:0007669"/>
    <property type="project" value="UniProtKB-EC"/>
</dbReference>
<dbReference type="CDD" id="cd00833">
    <property type="entry name" value="PKS"/>
    <property type="match status" value="1"/>
</dbReference>
<dbReference type="PROSITE" id="PS52004">
    <property type="entry name" value="KS3_2"/>
    <property type="match status" value="2"/>
</dbReference>
<dbReference type="Pfam" id="PF02801">
    <property type="entry name" value="Ketoacyl-synt_C"/>
    <property type="match status" value="2"/>
</dbReference>
<evidence type="ECO:0000259" key="6">
    <source>
        <dbReference type="PROSITE" id="PS52004"/>
    </source>
</evidence>
<dbReference type="Pfam" id="PF07977">
    <property type="entry name" value="FabA"/>
    <property type="match status" value="1"/>
</dbReference>
<evidence type="ECO:0000256" key="5">
    <source>
        <dbReference type="RuleBase" id="RU003694"/>
    </source>
</evidence>